<dbReference type="PRINTS" id="PR00177">
    <property type="entry name" value="NMDARECEPTOR"/>
</dbReference>
<keyword evidence="18 26" id="KW-0407">Ion channel</keyword>
<dbReference type="FunFam" id="3.40.50.2300:FF:000312">
    <property type="entry name" value="Glutamate ionotropic receptor NMDA type subunit 2B"/>
    <property type="match status" value="1"/>
</dbReference>
<feature type="binding site" evidence="23">
    <location>
        <position position="712"/>
    </location>
    <ligand>
        <name>L-glutamate</name>
        <dbReference type="ChEBI" id="CHEBI:29985"/>
    </ligand>
</feature>
<keyword evidence="2 26" id="KW-1003">Cell membrane</keyword>
<feature type="compositionally biased region" description="Basic and acidic residues" evidence="27">
    <location>
        <begin position="1049"/>
        <end position="1064"/>
    </location>
</feature>
<dbReference type="FunFam" id="3.40.50.2300:FF:000020">
    <property type="entry name" value="Glutamate receptor ionotropic, NMDA 2B, putative"/>
    <property type="match status" value="1"/>
</dbReference>
<evidence type="ECO:0000256" key="24">
    <source>
        <dbReference type="PIRSR" id="PIRSR601508-2"/>
    </source>
</evidence>
<feature type="disulfide bond" evidence="25">
    <location>
        <begin position="726"/>
        <end position="781"/>
    </location>
</feature>
<keyword evidence="4" id="KW-0479">Metal-binding</keyword>
<dbReference type="Pfam" id="PF10613">
    <property type="entry name" value="Lig_chan-Glu_bd"/>
    <property type="match status" value="1"/>
</dbReference>
<dbReference type="SMART" id="SM00918">
    <property type="entry name" value="Lig_chan-Glu_bd"/>
    <property type="match status" value="1"/>
</dbReference>
<comment type="similarity">
    <text evidence="26">Belongs to the glutamate-gated ion channel (TC 1.A.10.1) family.</text>
</comment>
<reference evidence="30" key="3">
    <citation type="submission" date="2025-08" db="UniProtKB">
        <authorList>
            <consortium name="Ensembl"/>
        </authorList>
    </citation>
    <scope>IDENTIFICATION</scope>
</reference>
<keyword evidence="5" id="KW-0732">Signal</keyword>
<reference evidence="30" key="4">
    <citation type="submission" date="2025-09" db="UniProtKB">
        <authorList>
            <consortium name="Ensembl"/>
        </authorList>
    </citation>
    <scope>IDENTIFICATION</scope>
</reference>
<comment type="subcellular location">
    <subcellularLocation>
        <location evidence="19 26">Postsynaptic cell membrane</location>
        <topology evidence="19 26">Multi-pass membrane protein</topology>
    </subcellularLocation>
</comment>
<evidence type="ECO:0000256" key="18">
    <source>
        <dbReference type="ARBA" id="ARBA00023303"/>
    </source>
</evidence>
<dbReference type="GO" id="GO:0004972">
    <property type="term" value="F:NMDA glutamate receptor activity"/>
    <property type="evidence" value="ECO:0007669"/>
    <property type="project" value="UniProtKB-ARBA"/>
</dbReference>
<dbReference type="GO" id="GO:0046872">
    <property type="term" value="F:metal ion binding"/>
    <property type="evidence" value="ECO:0007669"/>
    <property type="project" value="UniProtKB-KW"/>
</dbReference>
<feature type="region of interest" description="Disordered" evidence="27">
    <location>
        <begin position="1031"/>
        <end position="1074"/>
    </location>
</feature>
<dbReference type="GO" id="GO:0017146">
    <property type="term" value="C:NMDA selective glutamate receptor complex"/>
    <property type="evidence" value="ECO:0007669"/>
    <property type="project" value="UniProtKB-ARBA"/>
</dbReference>
<dbReference type="CDD" id="cd13718">
    <property type="entry name" value="PBP2_iGluR_NMDA_Nr2"/>
    <property type="match status" value="1"/>
</dbReference>
<evidence type="ECO:0000313" key="31">
    <source>
        <dbReference type="Proteomes" id="UP000265140"/>
    </source>
</evidence>
<dbReference type="GeneTree" id="ENSGT00940000156222"/>
<evidence type="ECO:0000256" key="14">
    <source>
        <dbReference type="ARBA" id="ARBA00023170"/>
    </source>
</evidence>
<dbReference type="InterPro" id="IPR001320">
    <property type="entry name" value="Iontro_rcpt_C"/>
</dbReference>
<dbReference type="Proteomes" id="UP000265140">
    <property type="component" value="Chromosome 11"/>
</dbReference>
<feature type="binding site" evidence="23">
    <location>
        <position position="499"/>
    </location>
    <ligand>
        <name>L-glutamate</name>
        <dbReference type="ChEBI" id="CHEBI:29985"/>
    </ligand>
</feature>
<evidence type="ECO:0000256" key="1">
    <source>
        <dbReference type="ARBA" id="ARBA00022448"/>
    </source>
</evidence>
<keyword evidence="15" id="KW-0325">Glycoprotein</keyword>
<dbReference type="PANTHER" id="PTHR18966">
    <property type="entry name" value="IONOTROPIC GLUTAMATE RECEPTOR"/>
    <property type="match status" value="1"/>
</dbReference>
<dbReference type="InterPro" id="IPR018884">
    <property type="entry name" value="NMDAR2_C"/>
</dbReference>
<evidence type="ECO:0000256" key="10">
    <source>
        <dbReference type="ARBA" id="ARBA00023018"/>
    </source>
</evidence>
<dbReference type="SMART" id="SM00079">
    <property type="entry name" value="PBPe"/>
    <property type="match status" value="1"/>
</dbReference>
<evidence type="ECO:0000256" key="16">
    <source>
        <dbReference type="ARBA" id="ARBA00023257"/>
    </source>
</evidence>
<evidence type="ECO:0000259" key="28">
    <source>
        <dbReference type="SMART" id="SM00079"/>
    </source>
</evidence>
<keyword evidence="14 26" id="KW-0675">Receptor</keyword>
<comment type="catalytic activity">
    <reaction evidence="20">
        <text>K(+)(in) = K(+)(out)</text>
        <dbReference type="Rhea" id="RHEA:29463"/>
        <dbReference type="ChEBI" id="CHEBI:29103"/>
    </reaction>
</comment>
<evidence type="ECO:0000256" key="13">
    <source>
        <dbReference type="ARBA" id="ARBA00023157"/>
    </source>
</evidence>
<evidence type="ECO:0000256" key="5">
    <source>
        <dbReference type="ARBA" id="ARBA00022729"/>
    </source>
</evidence>
<feature type="site" description="Interaction with the cone snail toxin Con-ikot-ikot" evidence="24">
    <location>
        <position position="676"/>
    </location>
</feature>
<proteinExistence type="inferred from homology"/>
<dbReference type="Ensembl" id="ENSELUT00000063242.2">
    <property type="protein sequence ID" value="ENSELUP00000056807.1"/>
    <property type="gene ID" value="ENSELUG00000014230.3"/>
</dbReference>
<feature type="binding site" evidence="23">
    <location>
        <position position="671"/>
    </location>
    <ligand>
        <name>L-glutamate</name>
        <dbReference type="ChEBI" id="CHEBI:29985"/>
    </ligand>
</feature>
<keyword evidence="6" id="KW-0862">Zinc</keyword>
<evidence type="ECO:0000256" key="12">
    <source>
        <dbReference type="ARBA" id="ARBA00023136"/>
    </source>
</evidence>
<dbReference type="GO" id="GO:0045211">
    <property type="term" value="C:postsynaptic membrane"/>
    <property type="evidence" value="ECO:0007669"/>
    <property type="project" value="UniProtKB-SubCell"/>
</dbReference>
<dbReference type="Bgee" id="ENSELUG00000014230">
    <property type="expression patterns" value="Expressed in brain and 2 other cell types or tissues"/>
</dbReference>
<dbReference type="SUPFAM" id="SSF53850">
    <property type="entry name" value="Periplasmic binding protein-like II"/>
    <property type="match status" value="1"/>
</dbReference>
<keyword evidence="10 26" id="KW-0770">Synapse</keyword>
<organism evidence="30 31">
    <name type="scientific">Esox lucius</name>
    <name type="common">Northern pike</name>
    <dbReference type="NCBI Taxonomy" id="8010"/>
    <lineage>
        <taxon>Eukaryota</taxon>
        <taxon>Metazoa</taxon>
        <taxon>Chordata</taxon>
        <taxon>Craniata</taxon>
        <taxon>Vertebrata</taxon>
        <taxon>Euteleostomi</taxon>
        <taxon>Actinopterygii</taxon>
        <taxon>Neopterygii</taxon>
        <taxon>Teleostei</taxon>
        <taxon>Protacanthopterygii</taxon>
        <taxon>Esociformes</taxon>
        <taxon>Esocidae</taxon>
        <taxon>Esox</taxon>
    </lineage>
</organism>
<evidence type="ECO:0000256" key="15">
    <source>
        <dbReference type="ARBA" id="ARBA00023180"/>
    </source>
</evidence>
<dbReference type="Pfam" id="PF01094">
    <property type="entry name" value="ANF_receptor"/>
    <property type="match status" value="1"/>
</dbReference>
<keyword evidence="8" id="KW-0460">Magnesium</keyword>
<dbReference type="FunFam" id="3.40.190.10:FF:000038">
    <property type="entry name" value="Putative glutamate receptor ionotropic NMDA 2B"/>
    <property type="match status" value="1"/>
</dbReference>
<reference evidence="31" key="1">
    <citation type="journal article" date="2014" name="PLoS ONE">
        <title>The genome and linkage map of the northern pike (Esox lucius): conserved synteny revealed between the salmonid sister group and the Neoteleostei.</title>
        <authorList>
            <person name="Rondeau E.B."/>
            <person name="Minkley D.R."/>
            <person name="Leong J.S."/>
            <person name="Messmer A.M."/>
            <person name="Jantzen J.R."/>
            <person name="von Schalburg K.R."/>
            <person name="Lemon C."/>
            <person name="Bird N.H."/>
            <person name="Koop B.F."/>
        </authorList>
    </citation>
    <scope>NUCLEOTIDE SEQUENCE</scope>
</reference>
<feature type="transmembrane region" description="Helical" evidence="26">
    <location>
        <begin position="538"/>
        <end position="560"/>
    </location>
</feature>
<keyword evidence="13 25" id="KW-1015">Disulfide bond</keyword>
<feature type="binding site" evidence="23">
    <location>
        <position position="670"/>
    </location>
    <ligand>
        <name>L-glutamate</name>
        <dbReference type="ChEBI" id="CHEBI:29985"/>
    </ligand>
</feature>
<evidence type="ECO:0000256" key="20">
    <source>
        <dbReference type="ARBA" id="ARBA00034430"/>
    </source>
</evidence>
<evidence type="ECO:0000256" key="11">
    <source>
        <dbReference type="ARBA" id="ARBA00023065"/>
    </source>
</evidence>
<evidence type="ECO:0000256" key="9">
    <source>
        <dbReference type="ARBA" id="ARBA00022989"/>
    </source>
</evidence>
<keyword evidence="1 26" id="KW-0813">Transport</keyword>
<keyword evidence="9 26" id="KW-1133">Transmembrane helix</keyword>
<sequence>LLFLIHSVEGQKVPILNIAVILGRTRYISDRDIRALWSKEDPIDVNVVTLLVNETDPKSIITHVCDLMSGTKIHGVVFGDGTDQEAIAQILDFISSQTLIPILGIHGGSSMIMADKDDKSTFFQFGASIQQEALLMLNIMEEYDWHIFSIVTSKFPGYQEFINILKSTVDNSFVGWDLQHIITLDAVEEDSKSQIMLKKVQSPVVLLYCSKDEAVFILEEARSLGLTGFGYIWIVSSLTSGNTDATVPEEFPSGMVSVSSEDWDYPLEARVRDGLGIITTAAAAMLEEYGEIPEARTSCYAAQTDKPSKTPPLALHKYMKNVTWEGRDLSFTEDGYQENPKLVVIVLNKEREWEKMGRLDNRSLTLKYHVWPRFNSFGDAETDDNHLSIVTLEEKPFVIVEDVERLTGTCMRNSVPCRKHIKDNTTEAGGTYIKKCCKGFCIDILKKIAKYVKFTYDLYLVTNGKHGKKINNVWNGMVGEVVYKKAVMAVGSLTINEERSEVIDFSVPFVETGISVMVSRSNGTVSPSAFLEPFSASVWVMMFVMLLLVTAMAVFMFEYISPLGFNRNLAQGRDPHGPSFTMGKAVWLLWGLVFNNSVPVQNPKGTTSKFIVSVWAFFAVIFLASYTANLAAFMIQEEFVDQVTGLSDNKFQNPYAYSPPFRFGTVPNGSTERNIRKNYPDMHEYLVKYHQTGVQDALVSLKTGKLDAFIYDAAVLNYAAGRDEGCKLVTIGSGYIFATTGYGIALQKGSYWKRQVDLAILAIIGDGEMEELEAQWLTGICHNEKNEVMSSQLDIDNMAGVFYMLATAMGLSLITFISEHLFYWRLRYCFTGVCTGTPGLLFSISRGIWSCIHGVHIDMKKKSDLDFSPQANMLKLIKSAKQMTNMSNMSTSRINSPKRAAEFMHSAGPMIMDMMAEKGNFIYADNRSYAPKDVVYGDPGDLQAYLANRHKDHLNNYMFQGGQHPLTLNESNPNTVEVAVSADAAQTNAKPKGLWKKSVDTLRQGPGTMAPDMLSPDPRISMKTQRYLPEDAAHSDISDCSSRGAGSYKDPENNKHLKNKEGLKKRQLPSKYPRDCSEVELSYLKTKQSSGVGPGGGVGLPGQGKIYTIDSDRELTDDLDYPEIYSDHNDNYRKCQDQPIIHLNSSPLHHTDADLLPDSAYSKHYGLKDKSLTLSPHETNDRYKQTHCRSCLSKFPTSYTPSHYTPTNTASAAAARSPYNRCEACLHTANLYDISEDQMLQDAMLINPSVHQDEMFGHYWPQTDGPHVQKRNRLRLSRQHSFDNIMLEKPKEADLGRPARSVSLRDKDRCFPEDSPYANLFSVRQADKAFGSKSMLFNLEESKRSKSLYPDHGSDNPFMAASLRDDTRLVHGRSSSDIYKQLGGGLKTPSSQPNDMYITEHVMPYVANKTSAYSAAPRGVLNSAQFSNRRVYKKIPSLESDV</sequence>
<comment type="catalytic activity">
    <reaction evidence="22">
        <text>Ca(2+)(in) = Ca(2+)(out)</text>
        <dbReference type="Rhea" id="RHEA:29671"/>
        <dbReference type="ChEBI" id="CHEBI:29108"/>
    </reaction>
</comment>
<dbReference type="Gene3D" id="3.40.190.10">
    <property type="entry name" value="Periplasmic binding protein-like II"/>
    <property type="match status" value="3"/>
</dbReference>
<evidence type="ECO:0000256" key="27">
    <source>
        <dbReference type="SAM" id="MobiDB-lite"/>
    </source>
</evidence>
<gene>
    <name evidence="30" type="primary">GRIN2A</name>
</gene>
<dbReference type="SUPFAM" id="SSF53822">
    <property type="entry name" value="Periplasmic binding protein-like I"/>
    <property type="match status" value="1"/>
</dbReference>
<evidence type="ECO:0000256" key="19">
    <source>
        <dbReference type="ARBA" id="ARBA00034104"/>
    </source>
</evidence>
<feature type="site" description="Crucial to convey clamshell closure to channel opening" evidence="24">
    <location>
        <position position="643"/>
    </location>
</feature>
<evidence type="ECO:0000313" key="30">
    <source>
        <dbReference type="Ensembl" id="ENSELUP00000056807.1"/>
    </source>
</evidence>
<dbReference type="CDD" id="cd06378">
    <property type="entry name" value="PBP1_iGluR_NMDA_NR2"/>
    <property type="match status" value="1"/>
</dbReference>
<feature type="transmembrane region" description="Helical" evidence="26">
    <location>
        <begin position="610"/>
        <end position="632"/>
    </location>
</feature>
<dbReference type="Pfam" id="PF10565">
    <property type="entry name" value="NMDAR2_C"/>
    <property type="match status" value="1"/>
</dbReference>
<evidence type="ECO:0000256" key="7">
    <source>
        <dbReference type="ARBA" id="ARBA00022837"/>
    </source>
</evidence>
<evidence type="ECO:0000256" key="8">
    <source>
        <dbReference type="ARBA" id="ARBA00022842"/>
    </source>
</evidence>
<dbReference type="InterPro" id="IPR019594">
    <property type="entry name" value="Glu/Gly-bd"/>
</dbReference>
<feature type="domain" description="Ionotropic glutamate receptor L-glutamate and glycine-binding" evidence="29">
    <location>
        <begin position="420"/>
        <end position="483"/>
    </location>
</feature>
<evidence type="ECO:0000256" key="23">
    <source>
        <dbReference type="PIRSR" id="PIRSR601508-1"/>
    </source>
</evidence>
<feature type="domain" description="Ionotropic glutamate receptor C-terminal" evidence="28">
    <location>
        <begin position="412"/>
        <end position="779"/>
    </location>
</feature>
<comment type="catalytic activity">
    <reaction evidence="21">
        <text>Na(+)(in) = Na(+)(out)</text>
        <dbReference type="Rhea" id="RHEA:34963"/>
        <dbReference type="ChEBI" id="CHEBI:29101"/>
    </reaction>
</comment>
<dbReference type="FunFam" id="3.40.190.10:FF:000007">
    <property type="entry name" value="Putative glutamate receptor ionotropic NMDA 2B"/>
    <property type="match status" value="1"/>
</dbReference>
<keyword evidence="16 26" id="KW-0628">Postsynaptic cell membrane</keyword>
<keyword evidence="7" id="KW-0106">Calcium</keyword>
<keyword evidence="11 26" id="KW-0406">Ion transport</keyword>
<dbReference type="InterPro" id="IPR001828">
    <property type="entry name" value="ANF_lig-bd_rcpt"/>
</dbReference>
<evidence type="ECO:0000256" key="6">
    <source>
        <dbReference type="ARBA" id="ARBA00022833"/>
    </source>
</evidence>
<accession>A0A6Q2XUC3</accession>
<keyword evidence="31" id="KW-1185">Reference proteome</keyword>
<protein>
    <recommendedName>
        <fullName evidence="26">Glutamate receptor</fullName>
    </recommendedName>
</protein>
<evidence type="ECO:0000256" key="3">
    <source>
        <dbReference type="ARBA" id="ARBA00022692"/>
    </source>
</evidence>
<evidence type="ECO:0000256" key="17">
    <source>
        <dbReference type="ARBA" id="ARBA00023286"/>
    </source>
</evidence>
<evidence type="ECO:0000256" key="2">
    <source>
        <dbReference type="ARBA" id="ARBA00022475"/>
    </source>
</evidence>
<evidence type="ECO:0000256" key="26">
    <source>
        <dbReference type="RuleBase" id="RU367118"/>
    </source>
</evidence>
<dbReference type="InterPro" id="IPR015683">
    <property type="entry name" value="Ionotropic_Glu_rcpt"/>
</dbReference>
<comment type="function">
    <text evidence="26">Receptor for glutamate that functions as a ligand-gated ion channel in the central nervous system and plays an important role in excitatory synaptic transmission. L-glutamate acts as an excitatory neurotransmitter at many synapses in the central nervous system.</text>
</comment>
<evidence type="ECO:0000256" key="21">
    <source>
        <dbReference type="ARBA" id="ARBA00036239"/>
    </source>
</evidence>
<feature type="binding site" evidence="23">
    <location>
        <position position="494"/>
    </location>
    <ligand>
        <name>L-glutamate</name>
        <dbReference type="ChEBI" id="CHEBI:29985"/>
    </ligand>
</feature>
<evidence type="ECO:0000256" key="4">
    <source>
        <dbReference type="ARBA" id="ARBA00022723"/>
    </source>
</evidence>
<keyword evidence="17 26" id="KW-1071">Ligand-gated ion channel</keyword>
<dbReference type="Gene3D" id="3.40.50.2300">
    <property type="match status" value="2"/>
</dbReference>
<evidence type="ECO:0000256" key="25">
    <source>
        <dbReference type="PIRSR" id="PIRSR601508-3"/>
    </source>
</evidence>
<evidence type="ECO:0000259" key="29">
    <source>
        <dbReference type="SMART" id="SM00918"/>
    </source>
</evidence>
<keyword evidence="3 26" id="KW-0812">Transmembrane</keyword>
<reference evidence="30" key="2">
    <citation type="submission" date="2020-02" db="EMBL/GenBank/DDBJ databases">
        <title>Esox lucius (northern pike) genome, fEsoLuc1, primary haplotype.</title>
        <authorList>
            <person name="Myers G."/>
            <person name="Karagic N."/>
            <person name="Meyer A."/>
            <person name="Pippel M."/>
            <person name="Reichard M."/>
            <person name="Winkler S."/>
            <person name="Tracey A."/>
            <person name="Sims Y."/>
            <person name="Howe K."/>
            <person name="Rhie A."/>
            <person name="Formenti G."/>
            <person name="Durbin R."/>
            <person name="Fedrigo O."/>
            <person name="Jarvis E.D."/>
        </authorList>
    </citation>
    <scope>NUCLEOTIDE SEQUENCE [LARGE SCALE GENOMIC DNA]</scope>
</reference>
<evidence type="ECO:0000256" key="22">
    <source>
        <dbReference type="ARBA" id="ARBA00036634"/>
    </source>
</evidence>
<dbReference type="InterPro" id="IPR028082">
    <property type="entry name" value="Peripla_BP_I"/>
</dbReference>
<feature type="transmembrane region" description="Helical" evidence="26">
    <location>
        <begin position="801"/>
        <end position="824"/>
    </location>
</feature>
<dbReference type="Pfam" id="PF00060">
    <property type="entry name" value="Lig_chan"/>
    <property type="match status" value="1"/>
</dbReference>
<dbReference type="InterPro" id="IPR001508">
    <property type="entry name" value="Iono_Glu_rcpt_met"/>
</dbReference>
<name>A0A6Q2XUC3_ESOLU</name>
<keyword evidence="12 26" id="KW-0472">Membrane</keyword>